<proteinExistence type="predicted"/>
<keyword evidence="3" id="KW-1185">Reference proteome</keyword>
<feature type="compositionally biased region" description="Polar residues" evidence="1">
    <location>
        <begin position="82"/>
        <end position="94"/>
    </location>
</feature>
<feature type="compositionally biased region" description="Basic and acidic residues" evidence="1">
    <location>
        <begin position="148"/>
        <end position="159"/>
    </location>
</feature>
<evidence type="ECO:0000313" key="2">
    <source>
        <dbReference type="EMBL" id="CAD7704798.1"/>
    </source>
</evidence>
<sequence length="446" mass="49608">MGWHDQLRFGKGIGTSKPESDPSIEQPAASVRWAPAVPPLDPRQSTGGLGVQEDHLSFGRPSMPSADLQECPPSFEAEPVQFPSSPFVNLSGPHTLQPPVPPSTHIFSYGPWTEGTPAWQPPLPLTPPPLPPSPPPPPPPPPPPLQQREYDEHSNEVPRLEFPRTMSEIKFGLVGGPEDRDPEKAQFSELARALSAEGAVYILYPAPNTVNVLAFTSAVCSGGLEGLPDFVLNKYVDRPITFLRGLEYLQECISQREKGEQRALPALNPFSSLYPSGVIVVSDLEALTTVADPCSTLEELLGLLADGKRIDAAHEWVLKINSQTWKQMEAVRQHDAVVQGLWNVLHKDVFQNKIFQVMAKSEESSRPVADPPKAVRDAVKVAFQHRHDVRWVFFMHPDPATFKSEEDRRQCQKYVQSAQSQTTLVAETMVRVVDRIRHILSQYYQR</sequence>
<protein>
    <submittedName>
        <fullName evidence="2">Uncharacterized protein</fullName>
    </submittedName>
</protein>
<reference evidence="2" key="1">
    <citation type="submission" date="2020-12" db="EMBL/GenBank/DDBJ databases">
        <authorList>
            <person name="Iha C."/>
        </authorList>
    </citation>
    <scope>NUCLEOTIDE SEQUENCE</scope>
</reference>
<evidence type="ECO:0000313" key="3">
    <source>
        <dbReference type="Proteomes" id="UP000708148"/>
    </source>
</evidence>
<gene>
    <name evidence="2" type="ORF">OSTQU699_LOCUS10153</name>
</gene>
<dbReference type="EMBL" id="CAJHUC010002955">
    <property type="protein sequence ID" value="CAD7704798.1"/>
    <property type="molecule type" value="Genomic_DNA"/>
</dbReference>
<name>A0A8S1JBB3_9CHLO</name>
<accession>A0A8S1JBB3</accession>
<comment type="caution">
    <text evidence="2">The sequence shown here is derived from an EMBL/GenBank/DDBJ whole genome shotgun (WGS) entry which is preliminary data.</text>
</comment>
<dbReference type="AlphaFoldDB" id="A0A8S1JBB3"/>
<feature type="region of interest" description="Disordered" evidence="1">
    <location>
        <begin position="1"/>
        <end position="159"/>
    </location>
</feature>
<evidence type="ECO:0000256" key="1">
    <source>
        <dbReference type="SAM" id="MobiDB-lite"/>
    </source>
</evidence>
<dbReference type="Proteomes" id="UP000708148">
    <property type="component" value="Unassembled WGS sequence"/>
</dbReference>
<organism evidence="2 3">
    <name type="scientific">Ostreobium quekettii</name>
    <dbReference type="NCBI Taxonomy" id="121088"/>
    <lineage>
        <taxon>Eukaryota</taxon>
        <taxon>Viridiplantae</taxon>
        <taxon>Chlorophyta</taxon>
        <taxon>core chlorophytes</taxon>
        <taxon>Ulvophyceae</taxon>
        <taxon>TCBD clade</taxon>
        <taxon>Bryopsidales</taxon>
        <taxon>Ostreobineae</taxon>
        <taxon>Ostreobiaceae</taxon>
        <taxon>Ostreobium</taxon>
    </lineage>
</organism>
<feature type="compositionally biased region" description="Pro residues" evidence="1">
    <location>
        <begin position="119"/>
        <end position="145"/>
    </location>
</feature>
<dbReference type="SUPFAM" id="SSF101447">
    <property type="entry name" value="Formin homology 2 domain (FH2 domain)"/>
    <property type="match status" value="1"/>
</dbReference>